<name>A0A3A5KKE7_9HYPH</name>
<sequence length="160" mass="18471">MSNIVYPCRLRLRGVSARNLGPGSRSGHSVPESLIREGYTEQEIHSGAKVLDSEKILEHWRPINPKSFALGLSLAIGWDKDVGSDYFEVYVIANQLRDQINLDSRAVIFAEDFDWPGLRQSLLNILNKCEGQTWKESVRELRKHFEWEYDGMAEYESWLK</sequence>
<dbReference type="OrthoDB" id="5521406at2"/>
<comment type="caution">
    <text evidence="1">The sequence shown here is derived from an EMBL/GenBank/DDBJ whole genome shotgun (WGS) entry which is preliminary data.</text>
</comment>
<proteinExistence type="predicted"/>
<dbReference type="EMBL" id="QZWZ01000015">
    <property type="protein sequence ID" value="RJT36382.1"/>
    <property type="molecule type" value="Genomic_DNA"/>
</dbReference>
<evidence type="ECO:0000313" key="2">
    <source>
        <dbReference type="Proteomes" id="UP000272706"/>
    </source>
</evidence>
<gene>
    <name evidence="1" type="ORF">D3227_20020</name>
</gene>
<dbReference type="RefSeq" id="WP_120016026.1">
    <property type="nucleotide sequence ID" value="NZ_QZWZ01000015.1"/>
</dbReference>
<organism evidence="1 2">
    <name type="scientific">Mesorhizobium waimense</name>
    <dbReference type="NCBI Taxonomy" id="1300307"/>
    <lineage>
        <taxon>Bacteria</taxon>
        <taxon>Pseudomonadati</taxon>
        <taxon>Pseudomonadota</taxon>
        <taxon>Alphaproteobacteria</taxon>
        <taxon>Hyphomicrobiales</taxon>
        <taxon>Phyllobacteriaceae</taxon>
        <taxon>Mesorhizobium</taxon>
    </lineage>
</organism>
<dbReference type="InterPro" id="IPR028964">
    <property type="entry name" value="Imm8"/>
</dbReference>
<dbReference type="AlphaFoldDB" id="A0A3A5KKE7"/>
<keyword evidence="2" id="KW-1185">Reference proteome</keyword>
<dbReference type="Proteomes" id="UP000272706">
    <property type="component" value="Unassembled WGS sequence"/>
</dbReference>
<evidence type="ECO:0000313" key="1">
    <source>
        <dbReference type="EMBL" id="RJT36382.1"/>
    </source>
</evidence>
<accession>A0A3A5KKE7</accession>
<protein>
    <submittedName>
        <fullName evidence="1">Uncharacterized protein</fullName>
    </submittedName>
</protein>
<reference evidence="1 2" key="1">
    <citation type="submission" date="2018-09" db="EMBL/GenBank/DDBJ databases">
        <title>Mesorhizobium carmichaelinearum sp. nov. isolated from Carmichaelinea spp. root nodules in New Zealand.</title>
        <authorList>
            <person name="De Meyer S.E."/>
        </authorList>
    </citation>
    <scope>NUCLEOTIDE SEQUENCE [LARGE SCALE GENOMIC DNA]</scope>
    <source>
        <strain evidence="1 2">ICMP19557</strain>
    </source>
</reference>
<dbReference type="Pfam" id="PF15586">
    <property type="entry name" value="Imm8"/>
    <property type="match status" value="1"/>
</dbReference>